<keyword evidence="3" id="KW-0813">Transport</keyword>
<dbReference type="RefSeq" id="WP_096254731.1">
    <property type="nucleotide sequence ID" value="NZ_BAAAVQ010000047.1"/>
</dbReference>
<evidence type="ECO:0000256" key="3">
    <source>
        <dbReference type="ARBA" id="ARBA00022448"/>
    </source>
</evidence>
<keyword evidence="5 8" id="KW-0812">Transmembrane</keyword>
<evidence type="ECO:0000256" key="1">
    <source>
        <dbReference type="ARBA" id="ARBA00004651"/>
    </source>
</evidence>
<keyword evidence="7 8" id="KW-0472">Membrane</keyword>
<feature type="transmembrane region" description="Helical" evidence="8">
    <location>
        <begin position="24"/>
        <end position="44"/>
    </location>
</feature>
<proteinExistence type="inferred from homology"/>
<comment type="caution">
    <text evidence="9">The sequence shown here is derived from an EMBL/GenBank/DDBJ whole genome shotgun (WGS) entry which is preliminary data.</text>
</comment>
<dbReference type="PANTHER" id="PTHR30472">
    <property type="entry name" value="FERRIC ENTEROBACTIN TRANSPORT SYSTEM PERMEASE PROTEIN"/>
    <property type="match status" value="1"/>
</dbReference>
<reference evidence="10" key="1">
    <citation type="journal article" date="2019" name="Int. J. Syst. Evol. Microbiol.">
        <title>The Global Catalogue of Microorganisms (GCM) 10K type strain sequencing project: providing services to taxonomists for standard genome sequencing and annotation.</title>
        <authorList>
            <consortium name="The Broad Institute Genomics Platform"/>
            <consortium name="The Broad Institute Genome Sequencing Center for Infectious Disease"/>
            <person name="Wu L."/>
            <person name="Ma J."/>
        </authorList>
    </citation>
    <scope>NUCLEOTIDE SEQUENCE [LARGE SCALE GENOMIC DNA]</scope>
    <source>
        <strain evidence="10">CGMCC 1.12849</strain>
    </source>
</reference>
<keyword evidence="10" id="KW-1185">Reference proteome</keyword>
<dbReference type="InterPro" id="IPR037294">
    <property type="entry name" value="ABC_BtuC-like"/>
</dbReference>
<evidence type="ECO:0000256" key="5">
    <source>
        <dbReference type="ARBA" id="ARBA00022692"/>
    </source>
</evidence>
<evidence type="ECO:0000256" key="2">
    <source>
        <dbReference type="ARBA" id="ARBA00007935"/>
    </source>
</evidence>
<accession>A0ABV9MME1</accession>
<feature type="transmembrane region" description="Helical" evidence="8">
    <location>
        <begin position="254"/>
        <end position="281"/>
    </location>
</feature>
<evidence type="ECO:0000256" key="6">
    <source>
        <dbReference type="ARBA" id="ARBA00022989"/>
    </source>
</evidence>
<sequence length="351" mass="35596">MTVSEFIRPAAPAVRATGLHWRSLLCWGVLSAAGLLLLVNALGLGLDLRLWWLVISGQADSGTMFLVRDLRGPRALAAIVVGVGFGISGAVTQAVLRNVLASPDIIGVTSGASLGAVASIVGSNAVPAILLLGPWRLPLSATLGALLAGAVVLAVSYRGGISSFRLVLVGLGVNAGLGAGVSWLLLRAELPDLNSAMVWLTGSLSLATWGLLSPVALVVLVAGAALIGLCARWLDVLALGDDVAAALGLPVRAASLLMLALSVLLAGATVSVAGPVGFIAFVAPQLAQRMFGTTHPTPGRAALTGVVLMLLADLIGQNLFPVLLPVGLVTSIAGAPFLVWILLVLSRKGAR</sequence>
<comment type="similarity">
    <text evidence="2">Belongs to the binding-protein-dependent transport system permease family. FecCD subfamily.</text>
</comment>
<feature type="transmembrane region" description="Helical" evidence="8">
    <location>
        <begin position="139"/>
        <end position="157"/>
    </location>
</feature>
<feature type="transmembrane region" description="Helical" evidence="8">
    <location>
        <begin position="75"/>
        <end position="96"/>
    </location>
</feature>
<organism evidence="9 10">
    <name type="scientific">Glutamicibacter bergerei</name>
    <dbReference type="NCBI Taxonomy" id="256702"/>
    <lineage>
        <taxon>Bacteria</taxon>
        <taxon>Bacillati</taxon>
        <taxon>Actinomycetota</taxon>
        <taxon>Actinomycetes</taxon>
        <taxon>Micrococcales</taxon>
        <taxon>Micrococcaceae</taxon>
        <taxon>Glutamicibacter</taxon>
    </lineage>
</organism>
<evidence type="ECO:0000313" key="9">
    <source>
        <dbReference type="EMBL" id="MFC4716504.1"/>
    </source>
</evidence>
<evidence type="ECO:0000256" key="8">
    <source>
        <dbReference type="SAM" id="Phobius"/>
    </source>
</evidence>
<dbReference type="Proteomes" id="UP001595884">
    <property type="component" value="Unassembled WGS sequence"/>
</dbReference>
<evidence type="ECO:0000313" key="10">
    <source>
        <dbReference type="Proteomes" id="UP001595884"/>
    </source>
</evidence>
<feature type="transmembrane region" description="Helical" evidence="8">
    <location>
        <begin position="108"/>
        <end position="132"/>
    </location>
</feature>
<keyword evidence="6 8" id="KW-1133">Transmembrane helix</keyword>
<comment type="subcellular location">
    <subcellularLocation>
        <location evidence="1">Cell membrane</location>
        <topology evidence="1">Multi-pass membrane protein</topology>
    </subcellularLocation>
</comment>
<keyword evidence="4" id="KW-1003">Cell membrane</keyword>
<feature type="transmembrane region" description="Helical" evidence="8">
    <location>
        <begin position="163"/>
        <end position="186"/>
    </location>
</feature>
<feature type="transmembrane region" description="Helical" evidence="8">
    <location>
        <begin position="206"/>
        <end position="234"/>
    </location>
</feature>
<dbReference type="EMBL" id="JBHSHE010000042">
    <property type="protein sequence ID" value="MFC4716504.1"/>
    <property type="molecule type" value="Genomic_DNA"/>
</dbReference>
<protein>
    <submittedName>
        <fullName evidence="9">FecCD family ABC transporter permease</fullName>
    </submittedName>
</protein>
<dbReference type="Pfam" id="PF01032">
    <property type="entry name" value="FecCD"/>
    <property type="match status" value="1"/>
</dbReference>
<dbReference type="SUPFAM" id="SSF81345">
    <property type="entry name" value="ABC transporter involved in vitamin B12 uptake, BtuC"/>
    <property type="match status" value="1"/>
</dbReference>
<dbReference type="CDD" id="cd06550">
    <property type="entry name" value="TM_ABC_iron-siderophores_like"/>
    <property type="match status" value="1"/>
</dbReference>
<gene>
    <name evidence="9" type="ORF">ACFO7V_10175</name>
</gene>
<dbReference type="Gene3D" id="1.10.3470.10">
    <property type="entry name" value="ABC transporter involved in vitamin B12 uptake, BtuC"/>
    <property type="match status" value="1"/>
</dbReference>
<feature type="transmembrane region" description="Helical" evidence="8">
    <location>
        <begin position="326"/>
        <end position="345"/>
    </location>
</feature>
<evidence type="ECO:0000256" key="7">
    <source>
        <dbReference type="ARBA" id="ARBA00023136"/>
    </source>
</evidence>
<name>A0ABV9MME1_9MICC</name>
<dbReference type="InterPro" id="IPR000522">
    <property type="entry name" value="ABC_transptr_permease_BtuC"/>
</dbReference>
<dbReference type="PANTHER" id="PTHR30472:SF24">
    <property type="entry name" value="FERRIC ENTEROBACTIN TRANSPORT SYSTEM PERMEASE PROTEIN FEPG"/>
    <property type="match status" value="1"/>
</dbReference>
<evidence type="ECO:0000256" key="4">
    <source>
        <dbReference type="ARBA" id="ARBA00022475"/>
    </source>
</evidence>